<comment type="similarity">
    <text evidence="1">Belongs to the UbiJ family.</text>
</comment>
<dbReference type="InterPro" id="IPR003033">
    <property type="entry name" value="SCP2_sterol-bd_dom"/>
</dbReference>
<dbReference type="PANTHER" id="PTHR38693:SF1">
    <property type="entry name" value="UBIQUINONE BIOSYNTHESIS ACCESSORY FACTOR UBIJ"/>
    <property type="match status" value="1"/>
</dbReference>
<evidence type="ECO:0000313" key="5">
    <source>
        <dbReference type="Proteomes" id="UP001156664"/>
    </source>
</evidence>
<reference evidence="5" key="1">
    <citation type="journal article" date="2019" name="Int. J. Syst. Evol. Microbiol.">
        <title>The Global Catalogue of Microorganisms (GCM) 10K type strain sequencing project: providing services to taxonomists for standard genome sequencing and annotation.</title>
        <authorList>
            <consortium name="The Broad Institute Genomics Platform"/>
            <consortium name="The Broad Institute Genome Sequencing Center for Infectious Disease"/>
            <person name="Wu L."/>
            <person name="Ma J."/>
        </authorList>
    </citation>
    <scope>NUCLEOTIDE SEQUENCE [LARGE SCALE GENOMIC DNA]</scope>
    <source>
        <strain evidence="5">NBRC 105857</strain>
    </source>
</reference>
<dbReference type="InterPro" id="IPR038989">
    <property type="entry name" value="UbiJ"/>
</dbReference>
<proteinExistence type="inferred from homology"/>
<keyword evidence="5" id="KW-1185">Reference proteome</keyword>
<dbReference type="HAMAP" id="MF_02215">
    <property type="entry name" value="UbiJ"/>
    <property type="match status" value="1"/>
</dbReference>
<keyword evidence="1" id="KW-0963">Cytoplasm</keyword>
<comment type="subcellular location">
    <subcellularLocation>
        <location evidence="1">Cytoplasm</location>
    </subcellularLocation>
</comment>
<feature type="domain" description="SCP2" evidence="3">
    <location>
        <begin position="48"/>
        <end position="143"/>
    </location>
</feature>
<sequence>MTLTNPASPLFDFASRVLKGISAPANGLAALPASLLSRSIGASASLVLNHLIAQHRRCKDKLQKEAGKVVCIEVAPVSITLRVSHEGYFVASHSTNGVKTPVDTQISMQWTDLVGSISAPSSIARRAKIEGDMDFAQVVSSVLNDLSWDSERDLARIVGDAQAVWIMSTLAGFGTNLKDVFNRFKANLREYAVYEKGLSPSADEFDAFRGDIAKLRDELARLEKRVQQVQRQGAGS</sequence>
<comment type="caution">
    <text evidence="4">The sequence shown here is derived from an EMBL/GenBank/DDBJ whole genome shotgun (WGS) entry which is preliminary data.</text>
</comment>
<keyword evidence="2" id="KW-0175">Coiled coil</keyword>
<accession>A0ABQ5YTS4</accession>
<dbReference type="Pfam" id="PF02036">
    <property type="entry name" value="SCP2"/>
    <property type="match status" value="1"/>
</dbReference>
<evidence type="ECO:0000256" key="1">
    <source>
        <dbReference type="HAMAP-Rule" id="MF_02215"/>
    </source>
</evidence>
<keyword evidence="1" id="KW-0831">Ubiquinone biosynthesis</keyword>
<dbReference type="SUPFAM" id="SSF55718">
    <property type="entry name" value="SCP-like"/>
    <property type="match status" value="1"/>
</dbReference>
<organism evidence="4 5">
    <name type="scientific">Limnobacter litoralis</name>
    <dbReference type="NCBI Taxonomy" id="481366"/>
    <lineage>
        <taxon>Bacteria</taxon>
        <taxon>Pseudomonadati</taxon>
        <taxon>Pseudomonadota</taxon>
        <taxon>Betaproteobacteria</taxon>
        <taxon>Burkholderiales</taxon>
        <taxon>Burkholderiaceae</taxon>
        <taxon>Limnobacter</taxon>
    </lineage>
</organism>
<feature type="coiled-coil region" evidence="2">
    <location>
        <begin position="205"/>
        <end position="232"/>
    </location>
</feature>
<comment type="pathway">
    <text evidence="1">Cofactor biosynthesis; ubiquinone biosynthesis.</text>
</comment>
<evidence type="ECO:0000259" key="3">
    <source>
        <dbReference type="Pfam" id="PF02036"/>
    </source>
</evidence>
<name>A0ABQ5YTS4_9BURK</name>
<gene>
    <name evidence="1" type="primary">ubiJ</name>
    <name evidence="4" type="ORF">GCM10007875_19320</name>
</gene>
<dbReference type="PANTHER" id="PTHR38693">
    <property type="entry name" value="UBIQUINONE BIOSYNTHESIS PROTEIN UBIJ"/>
    <property type="match status" value="1"/>
</dbReference>
<dbReference type="Proteomes" id="UP001156664">
    <property type="component" value="Unassembled WGS sequence"/>
</dbReference>
<comment type="function">
    <text evidence="1">Required for ubiquinone (coenzyme Q) biosynthesis. Binds hydrophobic ubiquinone biosynthetic intermediates via its SCP2 domain and is essential for the stability of the Ubi complex. May constitute a docking platform where Ubi enzymes assemble and access their SCP2-bound polyprenyl substrates.</text>
</comment>
<dbReference type="InterPro" id="IPR036527">
    <property type="entry name" value="SCP2_sterol-bd_dom_sf"/>
</dbReference>
<evidence type="ECO:0000256" key="2">
    <source>
        <dbReference type="SAM" id="Coils"/>
    </source>
</evidence>
<protein>
    <recommendedName>
        <fullName evidence="1">Ubiquinone biosynthesis accessory factor UbiJ</fullName>
    </recommendedName>
</protein>
<evidence type="ECO:0000313" key="4">
    <source>
        <dbReference type="EMBL" id="GLR26842.1"/>
    </source>
</evidence>
<dbReference type="EMBL" id="BSOJ01000019">
    <property type="protein sequence ID" value="GLR26842.1"/>
    <property type="molecule type" value="Genomic_DNA"/>
</dbReference>